<evidence type="ECO:0000313" key="7">
    <source>
        <dbReference type="EMBL" id="SEO44055.1"/>
    </source>
</evidence>
<feature type="domain" description="Multidrug resistance protein MdtA-like barrel-sandwich hybrid" evidence="4">
    <location>
        <begin position="80"/>
        <end position="219"/>
    </location>
</feature>
<feature type="domain" description="YknX-like C-terminal permuted SH3-like" evidence="6">
    <location>
        <begin position="322"/>
        <end position="386"/>
    </location>
</feature>
<dbReference type="Gene3D" id="2.40.420.20">
    <property type="match status" value="1"/>
</dbReference>
<evidence type="ECO:0000259" key="3">
    <source>
        <dbReference type="Pfam" id="PF25876"/>
    </source>
</evidence>
<dbReference type="GO" id="GO:0005886">
    <property type="term" value="C:plasma membrane"/>
    <property type="evidence" value="ECO:0007669"/>
    <property type="project" value="TreeGrafter"/>
</dbReference>
<dbReference type="SUPFAM" id="SSF111369">
    <property type="entry name" value="HlyD-like secretion proteins"/>
    <property type="match status" value="1"/>
</dbReference>
<evidence type="ECO:0000259" key="4">
    <source>
        <dbReference type="Pfam" id="PF25917"/>
    </source>
</evidence>
<feature type="domain" description="Multidrug resistance protein MdtA-like alpha-helical hairpin" evidence="3">
    <location>
        <begin position="120"/>
        <end position="189"/>
    </location>
</feature>
<dbReference type="InterPro" id="IPR058637">
    <property type="entry name" value="YknX-like_C"/>
</dbReference>
<dbReference type="GO" id="GO:0030313">
    <property type="term" value="C:cell envelope"/>
    <property type="evidence" value="ECO:0007669"/>
    <property type="project" value="UniProtKB-SubCell"/>
</dbReference>
<dbReference type="AlphaFoldDB" id="A0A1H8PQ59"/>
<evidence type="ECO:0000259" key="5">
    <source>
        <dbReference type="Pfam" id="PF25944"/>
    </source>
</evidence>
<gene>
    <name evidence="7" type="ORF">SAMN05216404_12221</name>
</gene>
<dbReference type="InterPro" id="IPR058624">
    <property type="entry name" value="MdtA-like_HH"/>
</dbReference>
<dbReference type="Gene3D" id="1.10.287.470">
    <property type="entry name" value="Helix hairpin bin"/>
    <property type="match status" value="1"/>
</dbReference>
<protein>
    <submittedName>
        <fullName evidence="7">Membrane fusion protein, multidrug efflux system</fullName>
    </submittedName>
</protein>
<dbReference type="Proteomes" id="UP000183898">
    <property type="component" value="Unassembled WGS sequence"/>
</dbReference>
<sequence length="408" mass="44863">MLKAVEEGGINFLFPGDMRFRNLITTIFIALSTIFLVACSNTESSASVEPPPPDVTVADVLSRSVQAWDEFNGRVRAVPTVELRPRVSGYIDRVAYKEGSEVKPGDLLFVIDPRPYRNALHSAQAQLEHARAAANLAQSKIEHAQALFVAQAMSREEFNGRQTELNQAIAEVRAAEAAVATAKLNLNFTEVRAPIAGRVGRAYLTAGNLAQADQSTLTTLVSQDPMYVYFDCDEHSFLRYKEFARKNDRESNVYQVRIRLANEEGFSHHGTVDFFDNQLNPATGTIRVRAVVANADRALTPGLHARVQLQGSDELHALLIDDKAILTDQDRKYVYVLGEGNKALRKNITLGRQVDGLRIVQSGLDTTDKIIVVGAQKIFHDGMTVNPQHAAMETKAAIPPSTPVKAAE</sequence>
<organism evidence="7 8">
    <name type="scientific">Nitrosospira multiformis</name>
    <dbReference type="NCBI Taxonomy" id="1231"/>
    <lineage>
        <taxon>Bacteria</taxon>
        <taxon>Pseudomonadati</taxon>
        <taxon>Pseudomonadota</taxon>
        <taxon>Betaproteobacteria</taxon>
        <taxon>Nitrosomonadales</taxon>
        <taxon>Nitrosomonadaceae</taxon>
        <taxon>Nitrosospira</taxon>
    </lineage>
</organism>
<proteinExistence type="inferred from homology"/>
<reference evidence="7 8" key="1">
    <citation type="submission" date="2016-10" db="EMBL/GenBank/DDBJ databases">
        <authorList>
            <person name="de Groot N.N."/>
        </authorList>
    </citation>
    <scope>NUCLEOTIDE SEQUENCE [LARGE SCALE GENOMIC DNA]</scope>
    <source>
        <strain evidence="7 8">Nl18</strain>
    </source>
</reference>
<name>A0A1H8PQ59_9PROT</name>
<comment type="similarity">
    <text evidence="1">Belongs to the membrane fusion protein (MFP) (TC 8.A.1) family.</text>
</comment>
<dbReference type="InterPro" id="IPR006143">
    <property type="entry name" value="RND_pump_MFP"/>
</dbReference>
<feature type="domain" description="Multidrug resistance protein MdtA-like beta-barrel" evidence="5">
    <location>
        <begin position="225"/>
        <end position="310"/>
    </location>
</feature>
<dbReference type="Gene3D" id="2.40.30.170">
    <property type="match status" value="1"/>
</dbReference>
<dbReference type="Pfam" id="PF25917">
    <property type="entry name" value="BSH_RND"/>
    <property type="match status" value="1"/>
</dbReference>
<dbReference type="PANTHER" id="PTHR30158">
    <property type="entry name" value="ACRA/E-RELATED COMPONENT OF DRUG EFFLUX TRANSPORTER"/>
    <property type="match status" value="1"/>
</dbReference>
<dbReference type="GO" id="GO:0046677">
    <property type="term" value="P:response to antibiotic"/>
    <property type="evidence" value="ECO:0007669"/>
    <property type="project" value="TreeGrafter"/>
</dbReference>
<accession>A0A1H8PQ59</accession>
<dbReference type="InterPro" id="IPR058626">
    <property type="entry name" value="MdtA-like_b-barrel"/>
</dbReference>
<dbReference type="Pfam" id="PF25989">
    <property type="entry name" value="YknX_C"/>
    <property type="match status" value="1"/>
</dbReference>
<dbReference type="PANTHER" id="PTHR30158:SF26">
    <property type="entry name" value="RESISTANCE-NODULATION-CELL DIVISION (RND) MULTIDRUG EFFLUX MEMBRANE FUSION PROTEIN MEXE"/>
    <property type="match status" value="1"/>
</dbReference>
<dbReference type="Pfam" id="PF25876">
    <property type="entry name" value="HH_MFP_RND"/>
    <property type="match status" value="1"/>
</dbReference>
<keyword evidence="2" id="KW-0175">Coiled coil</keyword>
<evidence type="ECO:0000256" key="1">
    <source>
        <dbReference type="ARBA" id="ARBA00009477"/>
    </source>
</evidence>
<dbReference type="GO" id="GO:0022857">
    <property type="term" value="F:transmembrane transporter activity"/>
    <property type="evidence" value="ECO:0007669"/>
    <property type="project" value="InterPro"/>
</dbReference>
<evidence type="ECO:0000259" key="6">
    <source>
        <dbReference type="Pfam" id="PF25989"/>
    </source>
</evidence>
<dbReference type="EMBL" id="FOCT01000022">
    <property type="protein sequence ID" value="SEO44055.1"/>
    <property type="molecule type" value="Genomic_DNA"/>
</dbReference>
<evidence type="ECO:0000256" key="2">
    <source>
        <dbReference type="SAM" id="Coils"/>
    </source>
</evidence>
<dbReference type="Gene3D" id="2.40.50.100">
    <property type="match status" value="1"/>
</dbReference>
<dbReference type="InterPro" id="IPR058625">
    <property type="entry name" value="MdtA-like_BSH"/>
</dbReference>
<dbReference type="NCBIfam" id="TIGR01730">
    <property type="entry name" value="RND_mfp"/>
    <property type="match status" value="1"/>
</dbReference>
<dbReference type="Pfam" id="PF25944">
    <property type="entry name" value="Beta-barrel_RND"/>
    <property type="match status" value="1"/>
</dbReference>
<evidence type="ECO:0000313" key="8">
    <source>
        <dbReference type="Proteomes" id="UP000183898"/>
    </source>
</evidence>
<feature type="coiled-coil region" evidence="2">
    <location>
        <begin position="120"/>
        <end position="185"/>
    </location>
</feature>